<name>A0A0C3N8P9_PISTI</name>
<protein>
    <submittedName>
        <fullName evidence="1">Uncharacterized protein</fullName>
    </submittedName>
</protein>
<dbReference type="HOGENOM" id="CLU_2292854_0_0_1"/>
<gene>
    <name evidence="1" type="ORF">M404DRAFT_894461</name>
</gene>
<evidence type="ECO:0000313" key="1">
    <source>
        <dbReference type="EMBL" id="KIN97439.1"/>
    </source>
</evidence>
<dbReference type="OrthoDB" id="10398018at2759"/>
<evidence type="ECO:0000313" key="2">
    <source>
        <dbReference type="Proteomes" id="UP000054217"/>
    </source>
</evidence>
<keyword evidence="2" id="KW-1185">Reference proteome</keyword>
<dbReference type="Proteomes" id="UP000054217">
    <property type="component" value="Unassembled WGS sequence"/>
</dbReference>
<dbReference type="InParanoid" id="A0A0C3N8P9"/>
<organism evidence="1 2">
    <name type="scientific">Pisolithus tinctorius Marx 270</name>
    <dbReference type="NCBI Taxonomy" id="870435"/>
    <lineage>
        <taxon>Eukaryota</taxon>
        <taxon>Fungi</taxon>
        <taxon>Dikarya</taxon>
        <taxon>Basidiomycota</taxon>
        <taxon>Agaricomycotina</taxon>
        <taxon>Agaricomycetes</taxon>
        <taxon>Agaricomycetidae</taxon>
        <taxon>Boletales</taxon>
        <taxon>Sclerodermatineae</taxon>
        <taxon>Pisolithaceae</taxon>
        <taxon>Pisolithus</taxon>
    </lineage>
</organism>
<dbReference type="EMBL" id="KN832029">
    <property type="protein sequence ID" value="KIN97439.1"/>
    <property type="molecule type" value="Genomic_DNA"/>
</dbReference>
<dbReference type="AlphaFoldDB" id="A0A0C3N8P9"/>
<proteinExistence type="predicted"/>
<accession>A0A0C3N8P9</accession>
<reference evidence="1 2" key="1">
    <citation type="submission" date="2014-04" db="EMBL/GenBank/DDBJ databases">
        <authorList>
            <consortium name="DOE Joint Genome Institute"/>
            <person name="Kuo A."/>
            <person name="Kohler A."/>
            <person name="Costa M.D."/>
            <person name="Nagy L.G."/>
            <person name="Floudas D."/>
            <person name="Copeland A."/>
            <person name="Barry K.W."/>
            <person name="Cichocki N."/>
            <person name="Veneault-Fourrey C."/>
            <person name="LaButti K."/>
            <person name="Lindquist E.A."/>
            <person name="Lipzen A."/>
            <person name="Lundell T."/>
            <person name="Morin E."/>
            <person name="Murat C."/>
            <person name="Sun H."/>
            <person name="Tunlid A."/>
            <person name="Henrissat B."/>
            <person name="Grigoriev I.V."/>
            <person name="Hibbett D.S."/>
            <person name="Martin F."/>
            <person name="Nordberg H.P."/>
            <person name="Cantor M.N."/>
            <person name="Hua S.X."/>
        </authorList>
    </citation>
    <scope>NUCLEOTIDE SEQUENCE [LARGE SCALE GENOMIC DNA]</scope>
    <source>
        <strain evidence="1 2">Marx 270</strain>
    </source>
</reference>
<reference evidence="2" key="2">
    <citation type="submission" date="2015-01" db="EMBL/GenBank/DDBJ databases">
        <title>Evolutionary Origins and Diversification of the Mycorrhizal Mutualists.</title>
        <authorList>
            <consortium name="DOE Joint Genome Institute"/>
            <consortium name="Mycorrhizal Genomics Consortium"/>
            <person name="Kohler A."/>
            <person name="Kuo A."/>
            <person name="Nagy L.G."/>
            <person name="Floudas D."/>
            <person name="Copeland A."/>
            <person name="Barry K.W."/>
            <person name="Cichocki N."/>
            <person name="Veneault-Fourrey C."/>
            <person name="LaButti K."/>
            <person name="Lindquist E.A."/>
            <person name="Lipzen A."/>
            <person name="Lundell T."/>
            <person name="Morin E."/>
            <person name="Murat C."/>
            <person name="Riley R."/>
            <person name="Ohm R."/>
            <person name="Sun H."/>
            <person name="Tunlid A."/>
            <person name="Henrissat B."/>
            <person name="Grigoriev I.V."/>
            <person name="Hibbett D.S."/>
            <person name="Martin F."/>
        </authorList>
    </citation>
    <scope>NUCLEOTIDE SEQUENCE [LARGE SCALE GENOMIC DNA]</scope>
    <source>
        <strain evidence="2">Marx 270</strain>
    </source>
</reference>
<sequence length="101" mass="11137">MAATVPLGGIHCHCSQGTAVLVHASLYLSPMKSPPLIPLLPHLFSPICPLGKMPCEETSKVIAFRIKFRNPLTARKRNKRTNTPQDLSLSLHFLYCKGILC</sequence>